<protein>
    <recommendedName>
        <fullName evidence="2">Heterokaryon incompatibility domain-containing protein</fullName>
    </recommendedName>
</protein>
<keyword evidence="4" id="KW-1185">Reference proteome</keyword>
<dbReference type="Pfam" id="PF06985">
    <property type="entry name" value="HET"/>
    <property type="match status" value="1"/>
</dbReference>
<dbReference type="EMBL" id="MU155521">
    <property type="protein sequence ID" value="KAF9472563.1"/>
    <property type="molecule type" value="Genomic_DNA"/>
</dbReference>
<dbReference type="OrthoDB" id="5122891at2759"/>
<dbReference type="InterPro" id="IPR010730">
    <property type="entry name" value="HET"/>
</dbReference>
<sequence>MAPGRLHGNIPSTSNTRDHGDRASDTNSQNQILLKALQEFLVPLVQTVVEPKGMKAMDFNGPEAINLIEALKKFVSTAVGCIEHVEERVRKIQIEKNDTNRNAGDNIGPQVNGVVSLSMPPKLYESYNENIRKMLLNRLQEHVSNKMPIRLLLIEPHDSYLQISLIDRGTTYVHLANIMKALPIPFNSFSSQQMDEKLVDSIIESHTKYAILSHKWLRGMPGEITYDLWNKGSLDPESAGYRKLVSFCRTSWKDHGITLAWMDTVCINKDSSSELDESIRSMYAWYERAGICIIYLSETQTITDTQHDTWFTRGWTLQELLAPKAFKFYSCEWIQLAQGPNDKENSVILSIIQQTTTISYVELMNITVIPFSRRMQWAAFREVTREEDMAYSLMGIFDVSISIAYGGAQVFCRATSVQCVHACA</sequence>
<organism evidence="3 4">
    <name type="scientific">Pholiota conissans</name>
    <dbReference type="NCBI Taxonomy" id="109636"/>
    <lineage>
        <taxon>Eukaryota</taxon>
        <taxon>Fungi</taxon>
        <taxon>Dikarya</taxon>
        <taxon>Basidiomycota</taxon>
        <taxon>Agaricomycotina</taxon>
        <taxon>Agaricomycetes</taxon>
        <taxon>Agaricomycetidae</taxon>
        <taxon>Agaricales</taxon>
        <taxon>Agaricineae</taxon>
        <taxon>Strophariaceae</taxon>
        <taxon>Pholiota</taxon>
    </lineage>
</organism>
<name>A0A9P5YMM7_9AGAR</name>
<comment type="caution">
    <text evidence="3">The sequence shown here is derived from an EMBL/GenBank/DDBJ whole genome shotgun (WGS) entry which is preliminary data.</text>
</comment>
<dbReference type="PANTHER" id="PTHR10622">
    <property type="entry name" value="HET DOMAIN-CONTAINING PROTEIN"/>
    <property type="match status" value="1"/>
</dbReference>
<feature type="domain" description="Heterokaryon incompatibility" evidence="2">
    <location>
        <begin position="209"/>
        <end position="300"/>
    </location>
</feature>
<accession>A0A9P5YMM7</accession>
<evidence type="ECO:0000313" key="3">
    <source>
        <dbReference type="EMBL" id="KAF9472563.1"/>
    </source>
</evidence>
<evidence type="ECO:0000313" key="4">
    <source>
        <dbReference type="Proteomes" id="UP000807469"/>
    </source>
</evidence>
<dbReference type="AlphaFoldDB" id="A0A9P5YMM7"/>
<proteinExistence type="predicted"/>
<reference evidence="3" key="1">
    <citation type="submission" date="2020-11" db="EMBL/GenBank/DDBJ databases">
        <authorList>
            <consortium name="DOE Joint Genome Institute"/>
            <person name="Ahrendt S."/>
            <person name="Riley R."/>
            <person name="Andreopoulos W."/>
            <person name="Labutti K."/>
            <person name="Pangilinan J."/>
            <person name="Ruiz-Duenas F.J."/>
            <person name="Barrasa J.M."/>
            <person name="Sanchez-Garcia M."/>
            <person name="Camarero S."/>
            <person name="Miyauchi S."/>
            <person name="Serrano A."/>
            <person name="Linde D."/>
            <person name="Babiker R."/>
            <person name="Drula E."/>
            <person name="Ayuso-Fernandez I."/>
            <person name="Pacheco R."/>
            <person name="Padilla G."/>
            <person name="Ferreira P."/>
            <person name="Barriuso J."/>
            <person name="Kellner H."/>
            <person name="Castanera R."/>
            <person name="Alfaro M."/>
            <person name="Ramirez L."/>
            <person name="Pisabarro A.G."/>
            <person name="Kuo A."/>
            <person name="Tritt A."/>
            <person name="Lipzen A."/>
            <person name="He G."/>
            <person name="Yan M."/>
            <person name="Ng V."/>
            <person name="Cullen D."/>
            <person name="Martin F."/>
            <person name="Rosso M.-N."/>
            <person name="Henrissat B."/>
            <person name="Hibbett D."/>
            <person name="Martinez A.T."/>
            <person name="Grigoriev I.V."/>
        </authorList>
    </citation>
    <scope>NUCLEOTIDE SEQUENCE</scope>
    <source>
        <strain evidence="3">CIRM-BRFM 674</strain>
    </source>
</reference>
<evidence type="ECO:0000259" key="2">
    <source>
        <dbReference type="Pfam" id="PF06985"/>
    </source>
</evidence>
<evidence type="ECO:0000256" key="1">
    <source>
        <dbReference type="SAM" id="MobiDB-lite"/>
    </source>
</evidence>
<dbReference type="PANTHER" id="PTHR10622:SF10">
    <property type="entry name" value="HET DOMAIN-CONTAINING PROTEIN"/>
    <property type="match status" value="1"/>
</dbReference>
<feature type="region of interest" description="Disordered" evidence="1">
    <location>
        <begin position="1"/>
        <end position="27"/>
    </location>
</feature>
<dbReference type="Proteomes" id="UP000807469">
    <property type="component" value="Unassembled WGS sequence"/>
</dbReference>
<gene>
    <name evidence="3" type="ORF">BDN70DRAFT_938097</name>
</gene>